<dbReference type="InterPro" id="IPR018060">
    <property type="entry name" value="HTH_AraC"/>
</dbReference>
<dbReference type="Pfam" id="PF12833">
    <property type="entry name" value="HTH_18"/>
    <property type="match status" value="1"/>
</dbReference>
<dbReference type="STRING" id="332999.SAMN04488511_102211"/>
<dbReference type="InterPro" id="IPR001789">
    <property type="entry name" value="Sig_transdc_resp-reg_receiver"/>
</dbReference>
<dbReference type="InterPro" id="IPR003594">
    <property type="entry name" value="HATPase_dom"/>
</dbReference>
<keyword evidence="3 12" id="KW-0597">Phosphoprotein</keyword>
<reference evidence="18" key="1">
    <citation type="submission" date="2016-10" db="EMBL/GenBank/DDBJ databases">
        <authorList>
            <person name="Varghese N."/>
            <person name="Submissions S."/>
        </authorList>
    </citation>
    <scope>NUCLEOTIDE SEQUENCE [LARGE SCALE GENOMIC DNA]</scope>
    <source>
        <strain evidence="18">DSM 18130</strain>
    </source>
</reference>
<evidence type="ECO:0000259" key="14">
    <source>
        <dbReference type="PROSITE" id="PS01124"/>
    </source>
</evidence>
<dbReference type="InterPro" id="IPR013783">
    <property type="entry name" value="Ig-like_fold"/>
</dbReference>
<dbReference type="PROSITE" id="PS50109">
    <property type="entry name" value="HIS_KIN"/>
    <property type="match status" value="1"/>
</dbReference>
<dbReference type="SUPFAM" id="SSF52172">
    <property type="entry name" value="CheY-like"/>
    <property type="match status" value="1"/>
</dbReference>
<dbReference type="PANTHER" id="PTHR43547:SF2">
    <property type="entry name" value="HYBRID SIGNAL TRANSDUCTION HISTIDINE KINASE C"/>
    <property type="match status" value="1"/>
</dbReference>
<keyword evidence="13" id="KW-0472">Membrane</keyword>
<dbReference type="Pfam" id="PF00512">
    <property type="entry name" value="HisKA"/>
    <property type="match status" value="1"/>
</dbReference>
<dbReference type="GO" id="GO:0005524">
    <property type="term" value="F:ATP binding"/>
    <property type="evidence" value="ECO:0007669"/>
    <property type="project" value="UniProtKB-KW"/>
</dbReference>
<dbReference type="FunFam" id="1.10.287.130:FF:000045">
    <property type="entry name" value="Two-component system sensor histidine kinase/response regulator"/>
    <property type="match status" value="1"/>
</dbReference>
<evidence type="ECO:0000313" key="17">
    <source>
        <dbReference type="EMBL" id="SFA40977.1"/>
    </source>
</evidence>
<dbReference type="GO" id="GO:0003700">
    <property type="term" value="F:DNA-binding transcription factor activity"/>
    <property type="evidence" value="ECO:0007669"/>
    <property type="project" value="InterPro"/>
</dbReference>
<dbReference type="PRINTS" id="PR00344">
    <property type="entry name" value="BCTRLSENSOR"/>
</dbReference>
<dbReference type="OrthoDB" id="9809670at2"/>
<dbReference type="GO" id="GO:0043565">
    <property type="term" value="F:sequence-specific DNA binding"/>
    <property type="evidence" value="ECO:0007669"/>
    <property type="project" value="InterPro"/>
</dbReference>
<evidence type="ECO:0000256" key="1">
    <source>
        <dbReference type="ARBA" id="ARBA00000085"/>
    </source>
</evidence>
<accession>A0A1I0SNG9</accession>
<evidence type="ECO:0000256" key="4">
    <source>
        <dbReference type="ARBA" id="ARBA00022679"/>
    </source>
</evidence>
<evidence type="ECO:0000256" key="9">
    <source>
        <dbReference type="ARBA" id="ARBA00023015"/>
    </source>
</evidence>
<dbReference type="PROSITE" id="PS00041">
    <property type="entry name" value="HTH_ARAC_FAMILY_1"/>
    <property type="match status" value="1"/>
</dbReference>
<dbReference type="FunFam" id="3.30.565.10:FF:000037">
    <property type="entry name" value="Hybrid sensor histidine kinase/response regulator"/>
    <property type="match status" value="1"/>
</dbReference>
<dbReference type="InterPro" id="IPR011006">
    <property type="entry name" value="CheY-like_superfamily"/>
</dbReference>
<feature type="transmembrane region" description="Helical" evidence="13">
    <location>
        <begin position="809"/>
        <end position="826"/>
    </location>
</feature>
<dbReference type="InterPro" id="IPR018062">
    <property type="entry name" value="HTH_AraC-typ_CS"/>
</dbReference>
<dbReference type="InterPro" id="IPR004358">
    <property type="entry name" value="Sig_transdc_His_kin-like_C"/>
</dbReference>
<proteinExistence type="predicted"/>
<dbReference type="SMART" id="SM00388">
    <property type="entry name" value="HisKA"/>
    <property type="match status" value="1"/>
</dbReference>
<keyword evidence="13" id="KW-1133">Transmembrane helix</keyword>
<keyword evidence="7" id="KW-0067">ATP-binding</keyword>
<dbReference type="SUPFAM" id="SSF55874">
    <property type="entry name" value="ATPase domain of HSP90 chaperone/DNA topoisomerase II/histidine kinase"/>
    <property type="match status" value="1"/>
</dbReference>
<keyword evidence="5" id="KW-0547">Nucleotide-binding</keyword>
<evidence type="ECO:0000256" key="13">
    <source>
        <dbReference type="SAM" id="Phobius"/>
    </source>
</evidence>
<dbReference type="Pfam" id="PF02518">
    <property type="entry name" value="HATPase_c"/>
    <property type="match status" value="1"/>
</dbReference>
<dbReference type="Gene3D" id="1.10.10.60">
    <property type="entry name" value="Homeodomain-like"/>
    <property type="match status" value="2"/>
</dbReference>
<gene>
    <name evidence="17" type="ORF">SAMN04488511_102211</name>
</gene>
<evidence type="ECO:0000256" key="11">
    <source>
        <dbReference type="ARBA" id="ARBA00023163"/>
    </source>
</evidence>
<evidence type="ECO:0000256" key="8">
    <source>
        <dbReference type="ARBA" id="ARBA00023012"/>
    </source>
</evidence>
<dbReference type="PANTHER" id="PTHR43547">
    <property type="entry name" value="TWO-COMPONENT HISTIDINE KINASE"/>
    <property type="match status" value="1"/>
</dbReference>
<dbReference type="InterPro" id="IPR036890">
    <property type="entry name" value="HATPase_C_sf"/>
</dbReference>
<evidence type="ECO:0000256" key="12">
    <source>
        <dbReference type="PROSITE-ProRule" id="PRU00169"/>
    </source>
</evidence>
<keyword evidence="4" id="KW-0808">Transferase</keyword>
<dbReference type="SUPFAM" id="SSF63829">
    <property type="entry name" value="Calcium-dependent phosphotriesterase"/>
    <property type="match status" value="4"/>
</dbReference>
<dbReference type="Proteomes" id="UP000198836">
    <property type="component" value="Unassembled WGS sequence"/>
</dbReference>
<dbReference type="SMART" id="SM00387">
    <property type="entry name" value="HATPase_c"/>
    <property type="match status" value="1"/>
</dbReference>
<organism evidence="17 18">
    <name type="scientific">Pedobacter suwonensis</name>
    <dbReference type="NCBI Taxonomy" id="332999"/>
    <lineage>
        <taxon>Bacteria</taxon>
        <taxon>Pseudomonadati</taxon>
        <taxon>Bacteroidota</taxon>
        <taxon>Sphingobacteriia</taxon>
        <taxon>Sphingobacteriales</taxon>
        <taxon>Sphingobacteriaceae</taxon>
        <taxon>Pedobacter</taxon>
    </lineage>
</organism>
<dbReference type="InterPro" id="IPR005467">
    <property type="entry name" value="His_kinase_dom"/>
</dbReference>
<dbReference type="Gene3D" id="1.10.287.130">
    <property type="match status" value="1"/>
</dbReference>
<dbReference type="SMART" id="SM00342">
    <property type="entry name" value="HTH_ARAC"/>
    <property type="match status" value="1"/>
</dbReference>
<keyword evidence="6 17" id="KW-0418">Kinase</keyword>
<feature type="domain" description="Histidine kinase" evidence="15">
    <location>
        <begin position="874"/>
        <end position="1097"/>
    </location>
</feature>
<evidence type="ECO:0000256" key="10">
    <source>
        <dbReference type="ARBA" id="ARBA00023125"/>
    </source>
</evidence>
<dbReference type="PROSITE" id="PS01124">
    <property type="entry name" value="HTH_ARAC_FAMILY_2"/>
    <property type="match status" value="1"/>
</dbReference>
<evidence type="ECO:0000259" key="15">
    <source>
        <dbReference type="PROSITE" id="PS50109"/>
    </source>
</evidence>
<dbReference type="Pfam" id="PF07495">
    <property type="entry name" value="Y_Y_Y"/>
    <property type="match status" value="1"/>
</dbReference>
<sequence length="1389" mass="158776">MFRFLALIFALVWHHLLYAQDNPYRFSRIDITNGLSDNQTNAIYKDHMGFMWFGTRAGLSRFDGHDFKIFRHNSKDSSSLPNGYVVDIFEGPEQELWVKSNEGYAIYDRTSEKFERFQQKHFNKYKIPSGYLRDVRTGARGNLYFNVQNQGIYGYNSKNVSTQKYILKGERIDEIENVSVSDFIDDLKGNLWVIYANGILDKFNLKQQRVTQRFNEVDAHFSGQITVYSLGRDSAGDIYIYSGPNPFGLFYLHATSGTFRYFGKKEDHTGLSSKNVSRVIEGDDGKIWIGTDHGGINILDKKTNRLNYIQSRDNDPRSLSDNSISALYKDNNNIIWIGTFKKGICFYHKSIYKFPVNHYLAGKNAIKKDVNCFAEDNDGNLWIGTNGEGLLKLNKATGEIKTYHNNPSETNSLSSDIVVSLETDHEGILWIGTYLGGLDAFDGKNFRHFKPGSDPSKLSDNRVYALLEDADNRIWVGTLNGGVDVLDRQNGTFKHFNPNVKNTLNSFIVSCLYKDRNNNIWIGTTGGVNIFDYKSATFKYLKNNPADSNSLIQNDVNSILQDTRGWMWIGTREGISVYDPATRIFKNLNETNGLPEDMVFELLEDEYHHLWYSSSKGLYKISVIPNGKNYQFRYSKYSQSDGLESTQFNINAAGKTKAGELIFGGPTGFNIFKASEIRNNKFPAALVMTDLEVFYHKVRVGESINGHIVLPEAITSLKDLNLTYKENIFSIQFALLNYFNPHKIIYKYNLEGFDKRWLTVSSELRKATFTNLDPGNYTLHVRAFYENDTIPVAESNLNITVTPPFWRTTWAYLLYLAIIGFLLLYIRNRGINKLRREFALEQERAEALQLRAQDRKEAESLRELDLLKIKFLTNLSHEFRTPISLILAPVDKLLIAAKENERYGQLAMIKRNAKRLLNLVNQLLDFRKLEEQELRLNNTEGEVVSFIKDATDSFYDLAERKQIKLTFASPIESLYAYFDQDKVERIVFNLLSNAFKFTPPGGKVEVMLHRRLNKAEDGKILLELKIQDSGIGIPADKQAQIFDRFFQHETSASILNQGSGIGLSITKEFVKMQGGEISVESEPGQGTCFTVQLLLAPVLEDQQLNYNTAEDFSIQYGADNKEKTEKERTDKRALTKNAPVILLVEDNEDFRFYLKDNLSTYYKIVEASNGKEGWQKALALHPHLIVSDISMPEMSGTELCAKLKSDERTRHIPIILLTALTAEEEQLKGLETGANDYMTKPFNFEILHSKIKNLLTLHQTFKKTYSRQVSMSSPEMEIESDDVKFLNTALLYIEENLHNSQLSVEDLSSHMAMSRVSLYKKCLRVTGKTPVDFIRSVKLEKAAVLLEKSTKTISEICYMVGFSTPNYFAKAFKAKYNVLPSEYIAEKRN</sequence>
<keyword evidence="8" id="KW-0902">Two-component regulatory system</keyword>
<dbReference type="SUPFAM" id="SSF46689">
    <property type="entry name" value="Homeodomain-like"/>
    <property type="match status" value="1"/>
</dbReference>
<dbReference type="Pfam" id="PF07494">
    <property type="entry name" value="Reg_prop"/>
    <property type="match status" value="7"/>
</dbReference>
<dbReference type="Gene3D" id="2.60.40.10">
    <property type="entry name" value="Immunoglobulins"/>
    <property type="match status" value="1"/>
</dbReference>
<dbReference type="RefSeq" id="WP_090980387.1">
    <property type="nucleotide sequence ID" value="NZ_FOJM01000002.1"/>
</dbReference>
<dbReference type="InterPro" id="IPR011123">
    <property type="entry name" value="Y_Y_Y"/>
</dbReference>
<feature type="modified residue" description="4-aspartylphosphate" evidence="12">
    <location>
        <position position="1188"/>
    </location>
</feature>
<dbReference type="PROSITE" id="PS50110">
    <property type="entry name" value="RESPONSE_REGULATORY"/>
    <property type="match status" value="1"/>
</dbReference>
<keyword evidence="9" id="KW-0805">Transcription regulation</keyword>
<dbReference type="CDD" id="cd16922">
    <property type="entry name" value="HATPase_EvgS-ArcB-TorS-like"/>
    <property type="match status" value="1"/>
</dbReference>
<keyword evidence="11" id="KW-0804">Transcription</keyword>
<evidence type="ECO:0000313" key="18">
    <source>
        <dbReference type="Proteomes" id="UP000198836"/>
    </source>
</evidence>
<dbReference type="Gene3D" id="2.130.10.10">
    <property type="entry name" value="YVTN repeat-like/Quinoprotein amine dehydrogenase"/>
    <property type="match status" value="2"/>
</dbReference>
<evidence type="ECO:0000256" key="5">
    <source>
        <dbReference type="ARBA" id="ARBA00022741"/>
    </source>
</evidence>
<dbReference type="EMBL" id="FOJM01000002">
    <property type="protein sequence ID" value="SFA40977.1"/>
    <property type="molecule type" value="Genomic_DNA"/>
</dbReference>
<dbReference type="InterPro" id="IPR009057">
    <property type="entry name" value="Homeodomain-like_sf"/>
</dbReference>
<dbReference type="InterPro" id="IPR011110">
    <property type="entry name" value="Reg_prop"/>
</dbReference>
<comment type="catalytic activity">
    <reaction evidence="1">
        <text>ATP + protein L-histidine = ADP + protein N-phospho-L-histidine.</text>
        <dbReference type="EC" id="2.7.13.3"/>
    </reaction>
</comment>
<feature type="domain" description="Response regulatory" evidence="16">
    <location>
        <begin position="1140"/>
        <end position="1255"/>
    </location>
</feature>
<dbReference type="SMART" id="SM00448">
    <property type="entry name" value="REC"/>
    <property type="match status" value="1"/>
</dbReference>
<evidence type="ECO:0000256" key="7">
    <source>
        <dbReference type="ARBA" id="ARBA00022840"/>
    </source>
</evidence>
<dbReference type="CDD" id="cd00082">
    <property type="entry name" value="HisKA"/>
    <property type="match status" value="1"/>
</dbReference>
<evidence type="ECO:0000256" key="2">
    <source>
        <dbReference type="ARBA" id="ARBA00012438"/>
    </source>
</evidence>
<dbReference type="Gene3D" id="3.40.50.2300">
    <property type="match status" value="1"/>
</dbReference>
<keyword evidence="10" id="KW-0238">DNA-binding</keyword>
<dbReference type="Gene3D" id="3.30.565.10">
    <property type="entry name" value="Histidine kinase-like ATPase, C-terminal domain"/>
    <property type="match status" value="1"/>
</dbReference>
<dbReference type="InterPro" id="IPR036097">
    <property type="entry name" value="HisK_dim/P_sf"/>
</dbReference>
<dbReference type="SUPFAM" id="SSF47384">
    <property type="entry name" value="Homodimeric domain of signal transducing histidine kinase"/>
    <property type="match status" value="1"/>
</dbReference>
<feature type="domain" description="HTH araC/xylS-type" evidence="14">
    <location>
        <begin position="1287"/>
        <end position="1386"/>
    </location>
</feature>
<evidence type="ECO:0000259" key="16">
    <source>
        <dbReference type="PROSITE" id="PS50110"/>
    </source>
</evidence>
<evidence type="ECO:0000256" key="6">
    <source>
        <dbReference type="ARBA" id="ARBA00022777"/>
    </source>
</evidence>
<dbReference type="Pfam" id="PF00072">
    <property type="entry name" value="Response_reg"/>
    <property type="match status" value="1"/>
</dbReference>
<dbReference type="FunFam" id="2.60.40.10:FF:000791">
    <property type="entry name" value="Two-component system sensor histidine kinase/response regulator"/>
    <property type="match status" value="1"/>
</dbReference>
<name>A0A1I0SNG9_9SPHI</name>
<dbReference type="InterPro" id="IPR015943">
    <property type="entry name" value="WD40/YVTN_repeat-like_dom_sf"/>
</dbReference>
<keyword evidence="18" id="KW-1185">Reference proteome</keyword>
<keyword evidence="13" id="KW-0812">Transmembrane</keyword>
<evidence type="ECO:0000256" key="3">
    <source>
        <dbReference type="ARBA" id="ARBA00022553"/>
    </source>
</evidence>
<dbReference type="GO" id="GO:0000155">
    <property type="term" value="F:phosphorelay sensor kinase activity"/>
    <property type="evidence" value="ECO:0007669"/>
    <property type="project" value="InterPro"/>
</dbReference>
<dbReference type="EC" id="2.7.13.3" evidence="2"/>
<protein>
    <recommendedName>
        <fullName evidence="2">histidine kinase</fullName>
        <ecNumber evidence="2">2.7.13.3</ecNumber>
    </recommendedName>
</protein>
<dbReference type="CDD" id="cd17574">
    <property type="entry name" value="REC_OmpR"/>
    <property type="match status" value="1"/>
</dbReference>
<dbReference type="InterPro" id="IPR003661">
    <property type="entry name" value="HisK_dim/P_dom"/>
</dbReference>